<dbReference type="InterPro" id="IPR023228">
    <property type="entry name" value="SAM_OH_AdoTrfase_N_sf"/>
</dbReference>
<gene>
    <name evidence="5" type="ORF">METZ01_LOCUS111887</name>
</gene>
<sequence length="256" mass="27950">MITLLTDFGLLDGYVGQLKAVIFEINPFVNIVDLTHDIEPYNLTQSAFLLSKTSERFPPDTIHVAVVDPGVGSTRRPLLAVTPKGSFVAPDNGILSAVLSEQSGRSTVFQISNQTYWRHPVSSTFHGRDIFGPVAAHLSLGLDPEKVGEEVSDPICHPVNKPIWADGKLQGEIVHIDRFGNLITNIDRELMNYRSSLSVFIKNEVITDLVANYSQSEGLMALPGSFDTLEIALNHGSAAKHLNAHVGDNVCVFDAF</sequence>
<feature type="domain" description="S-adenosyl-l-methionine hydroxide adenosyltransferase C-terminal" evidence="4">
    <location>
        <begin position="171"/>
        <end position="250"/>
    </location>
</feature>
<dbReference type="Pfam" id="PF01887">
    <property type="entry name" value="SAM_HAT_N"/>
    <property type="match status" value="1"/>
</dbReference>
<keyword evidence="1" id="KW-0949">S-adenosyl-L-methionine</keyword>
<dbReference type="PANTHER" id="PTHR35092">
    <property type="entry name" value="CHLORINASE MJ1651"/>
    <property type="match status" value="1"/>
</dbReference>
<protein>
    <recommendedName>
        <fullName evidence="6">SAM-dependent chlorinase/fluorinase</fullName>
    </recommendedName>
</protein>
<dbReference type="InterPro" id="IPR046470">
    <property type="entry name" value="SAM_HAT_C"/>
</dbReference>
<reference evidence="5" key="1">
    <citation type="submission" date="2018-05" db="EMBL/GenBank/DDBJ databases">
        <authorList>
            <person name="Lanie J.A."/>
            <person name="Ng W.-L."/>
            <person name="Kazmierczak K.M."/>
            <person name="Andrzejewski T.M."/>
            <person name="Davidsen T.M."/>
            <person name="Wayne K.J."/>
            <person name="Tettelin H."/>
            <person name="Glass J.I."/>
            <person name="Rusch D."/>
            <person name="Podicherti R."/>
            <person name="Tsui H.-C.T."/>
            <person name="Winkler M.E."/>
        </authorList>
    </citation>
    <scope>NUCLEOTIDE SEQUENCE</scope>
</reference>
<evidence type="ECO:0000259" key="3">
    <source>
        <dbReference type="Pfam" id="PF01887"/>
    </source>
</evidence>
<dbReference type="PANTHER" id="PTHR35092:SF1">
    <property type="entry name" value="CHLORINASE MJ1651"/>
    <property type="match status" value="1"/>
</dbReference>
<dbReference type="AlphaFoldDB" id="A0A381X460"/>
<dbReference type="Gene3D" id="3.40.50.10790">
    <property type="entry name" value="S-adenosyl-l-methionine hydroxide adenosyltransferase, N-terminal"/>
    <property type="match status" value="1"/>
</dbReference>
<dbReference type="Gene3D" id="2.40.30.90">
    <property type="entry name" value="Bacterial fluorinating enzyme like"/>
    <property type="match status" value="1"/>
</dbReference>
<dbReference type="SUPFAM" id="SSF102522">
    <property type="entry name" value="Bacterial fluorinating enzyme, N-terminal domain"/>
    <property type="match status" value="1"/>
</dbReference>
<dbReference type="EMBL" id="UINC01013707">
    <property type="protein sequence ID" value="SVA59033.1"/>
    <property type="molecule type" value="Genomic_DNA"/>
</dbReference>
<dbReference type="InterPro" id="IPR023227">
    <property type="entry name" value="SAM_OH_AdoTrfase_C_sf"/>
</dbReference>
<dbReference type="InterPro" id="IPR002747">
    <property type="entry name" value="SAM_OH_AdoTrfase"/>
</dbReference>
<dbReference type="Pfam" id="PF20257">
    <property type="entry name" value="SAM_HAT_C"/>
    <property type="match status" value="1"/>
</dbReference>
<feature type="domain" description="S-adenosyl-l-methionine hydroxide adenosyltransferase N-terminal" evidence="3">
    <location>
        <begin position="2"/>
        <end position="148"/>
    </location>
</feature>
<dbReference type="SUPFAM" id="SSF101852">
    <property type="entry name" value="Bacterial fluorinating enzyme, C-terminal domain"/>
    <property type="match status" value="1"/>
</dbReference>
<proteinExistence type="inferred from homology"/>
<evidence type="ECO:0008006" key="6">
    <source>
        <dbReference type="Google" id="ProtNLM"/>
    </source>
</evidence>
<accession>A0A381X460</accession>
<organism evidence="5">
    <name type="scientific">marine metagenome</name>
    <dbReference type="NCBI Taxonomy" id="408172"/>
    <lineage>
        <taxon>unclassified sequences</taxon>
        <taxon>metagenomes</taxon>
        <taxon>ecological metagenomes</taxon>
    </lineage>
</organism>
<evidence type="ECO:0000313" key="5">
    <source>
        <dbReference type="EMBL" id="SVA59033.1"/>
    </source>
</evidence>
<evidence type="ECO:0000256" key="1">
    <source>
        <dbReference type="ARBA" id="ARBA00022691"/>
    </source>
</evidence>
<dbReference type="PIRSF" id="PIRSF006779">
    <property type="entry name" value="UCP006779"/>
    <property type="match status" value="1"/>
</dbReference>
<comment type="similarity">
    <text evidence="2">Belongs to the SAM hydrolase / SAM-dependent halogenase family.</text>
</comment>
<evidence type="ECO:0000256" key="2">
    <source>
        <dbReference type="ARBA" id="ARBA00024035"/>
    </source>
</evidence>
<evidence type="ECO:0000259" key="4">
    <source>
        <dbReference type="Pfam" id="PF20257"/>
    </source>
</evidence>
<name>A0A381X460_9ZZZZ</name>
<dbReference type="InterPro" id="IPR046469">
    <property type="entry name" value="SAM_HAT_N"/>
</dbReference>